<evidence type="ECO:0000256" key="1">
    <source>
        <dbReference type="SAM" id="Phobius"/>
    </source>
</evidence>
<protein>
    <submittedName>
        <fullName evidence="2">Uncharacterized protein</fullName>
    </submittedName>
</protein>
<organism evidence="2 3">
    <name type="scientific">Colletotrichum zoysiae</name>
    <dbReference type="NCBI Taxonomy" id="1216348"/>
    <lineage>
        <taxon>Eukaryota</taxon>
        <taxon>Fungi</taxon>
        <taxon>Dikarya</taxon>
        <taxon>Ascomycota</taxon>
        <taxon>Pezizomycotina</taxon>
        <taxon>Sordariomycetes</taxon>
        <taxon>Hypocreomycetidae</taxon>
        <taxon>Glomerellales</taxon>
        <taxon>Glomerellaceae</taxon>
        <taxon>Colletotrichum</taxon>
        <taxon>Colletotrichum graminicola species complex</taxon>
    </lineage>
</organism>
<comment type="caution">
    <text evidence="2">The sequence shown here is derived from an EMBL/GenBank/DDBJ whole genome shotgun (WGS) entry which is preliminary data.</text>
</comment>
<dbReference type="Proteomes" id="UP001232148">
    <property type="component" value="Unassembled WGS sequence"/>
</dbReference>
<evidence type="ECO:0000313" key="2">
    <source>
        <dbReference type="EMBL" id="KAK2033127.1"/>
    </source>
</evidence>
<keyword evidence="1" id="KW-0472">Membrane</keyword>
<dbReference type="AlphaFoldDB" id="A0AAD9HRV1"/>
<evidence type="ECO:0000313" key="3">
    <source>
        <dbReference type="Proteomes" id="UP001232148"/>
    </source>
</evidence>
<feature type="transmembrane region" description="Helical" evidence="1">
    <location>
        <begin position="7"/>
        <end position="32"/>
    </location>
</feature>
<keyword evidence="3" id="KW-1185">Reference proteome</keyword>
<name>A0AAD9HRV1_9PEZI</name>
<proteinExistence type="predicted"/>
<reference evidence="2" key="1">
    <citation type="submission" date="2021-06" db="EMBL/GenBank/DDBJ databases">
        <title>Comparative genomics, transcriptomics and evolutionary studies reveal genomic signatures of adaptation to plant cell wall in hemibiotrophic fungi.</title>
        <authorList>
            <consortium name="DOE Joint Genome Institute"/>
            <person name="Baroncelli R."/>
            <person name="Diaz J.F."/>
            <person name="Benocci T."/>
            <person name="Peng M."/>
            <person name="Battaglia E."/>
            <person name="Haridas S."/>
            <person name="Andreopoulos W."/>
            <person name="Labutti K."/>
            <person name="Pangilinan J."/>
            <person name="Floch G.L."/>
            <person name="Makela M.R."/>
            <person name="Henrissat B."/>
            <person name="Grigoriev I.V."/>
            <person name="Crouch J.A."/>
            <person name="De Vries R.P."/>
            <person name="Sukno S.A."/>
            <person name="Thon M.R."/>
        </authorList>
    </citation>
    <scope>NUCLEOTIDE SEQUENCE</scope>
    <source>
        <strain evidence="2">MAFF235873</strain>
    </source>
</reference>
<keyword evidence="1" id="KW-1133">Transmembrane helix</keyword>
<dbReference type="EMBL" id="MU842824">
    <property type="protein sequence ID" value="KAK2033127.1"/>
    <property type="molecule type" value="Genomic_DNA"/>
</dbReference>
<gene>
    <name evidence="2" type="ORF">LX32DRAFT_116252</name>
</gene>
<keyword evidence="1" id="KW-0812">Transmembrane</keyword>
<sequence length="63" mass="7068">MDGGRDVYLGICILVCQLRPFVSAASSVIWFWGPWTAHGTRKRKAGNVRAAAVVPCSRRFYLR</sequence>
<accession>A0AAD9HRV1</accession>